<dbReference type="EMBL" id="APMP01000026">
    <property type="protein sequence ID" value="ENZ80754.1"/>
    <property type="molecule type" value="Genomic_DNA"/>
</dbReference>
<protein>
    <submittedName>
        <fullName evidence="2">Uncharacterized protein</fullName>
    </submittedName>
</protein>
<evidence type="ECO:0000313" key="3">
    <source>
        <dbReference type="Proteomes" id="UP000013063"/>
    </source>
</evidence>
<keyword evidence="1" id="KW-1133">Transmembrane helix</keyword>
<dbReference type="Proteomes" id="UP000013063">
    <property type="component" value="Unassembled WGS sequence"/>
</dbReference>
<keyword evidence="1" id="KW-0472">Membrane</keyword>
<sequence length="143" mass="15677" precursor="true">MTLHTFHQWASLIVLLTSCGFALSFGGRPERLSAVAMILAWFASAVLMRAAREAGLDIAVMTVDIVLFLVVLAISLTSDRWWPMWASAFLGLIVLVHLAVMLDPKIWGRAYFAASNLFSYLTMFALLIGSLSRASGQRQTSAP</sequence>
<comment type="caution">
    <text evidence="2">The sequence shown here is derived from an EMBL/GenBank/DDBJ whole genome shotgun (WGS) entry which is preliminary data.</text>
</comment>
<keyword evidence="3" id="KW-1185">Reference proteome</keyword>
<keyword evidence="1" id="KW-0812">Transmembrane</keyword>
<dbReference type="STRING" id="1292034.OR37_03334"/>
<dbReference type="PATRIC" id="fig|1292034.3.peg.3306"/>
<dbReference type="RefSeq" id="WP_004622368.1">
    <property type="nucleotide sequence ID" value="NZ_APMP01000026.1"/>
</dbReference>
<feature type="transmembrane region" description="Helical" evidence="1">
    <location>
        <begin position="6"/>
        <end position="25"/>
    </location>
</feature>
<feature type="transmembrane region" description="Helical" evidence="1">
    <location>
        <begin position="32"/>
        <end position="52"/>
    </location>
</feature>
<proteinExistence type="predicted"/>
<dbReference type="eggNOG" id="ENOG5033GSG">
    <property type="taxonomic scope" value="Bacteria"/>
</dbReference>
<accession>R0EFE4</accession>
<name>R0EFE4_CAUVI</name>
<evidence type="ECO:0000313" key="2">
    <source>
        <dbReference type="EMBL" id="ENZ80754.1"/>
    </source>
</evidence>
<dbReference type="AlphaFoldDB" id="R0EFE4"/>
<feature type="transmembrane region" description="Helical" evidence="1">
    <location>
        <begin position="84"/>
        <end position="102"/>
    </location>
</feature>
<gene>
    <name evidence="2" type="ORF">OR37_03334</name>
</gene>
<reference evidence="2 3" key="1">
    <citation type="journal article" date="2013" name="Genome Announc.">
        <title>Draft Genome Sequence for Caulobacter sp. Strain OR37, a Bacterium Tolerant to Heavy Metals.</title>
        <authorList>
            <person name="Utturkar S.M."/>
            <person name="Bollmann A."/>
            <person name="Brzoska R.M."/>
            <person name="Klingeman D.M."/>
            <person name="Epstein S.E."/>
            <person name="Palumbo A.V."/>
            <person name="Brown S.D."/>
        </authorList>
    </citation>
    <scope>NUCLEOTIDE SEQUENCE [LARGE SCALE GENOMIC DNA]</scope>
    <source>
        <strain evidence="2 3">OR37</strain>
    </source>
</reference>
<organism evidence="2 3">
    <name type="scientific">Caulobacter vibrioides OR37</name>
    <dbReference type="NCBI Taxonomy" id="1292034"/>
    <lineage>
        <taxon>Bacteria</taxon>
        <taxon>Pseudomonadati</taxon>
        <taxon>Pseudomonadota</taxon>
        <taxon>Alphaproteobacteria</taxon>
        <taxon>Caulobacterales</taxon>
        <taxon>Caulobacteraceae</taxon>
        <taxon>Caulobacter</taxon>
    </lineage>
</organism>
<feature type="transmembrane region" description="Helical" evidence="1">
    <location>
        <begin position="108"/>
        <end position="128"/>
    </location>
</feature>
<feature type="transmembrane region" description="Helical" evidence="1">
    <location>
        <begin position="58"/>
        <end position="77"/>
    </location>
</feature>
<evidence type="ECO:0000256" key="1">
    <source>
        <dbReference type="SAM" id="Phobius"/>
    </source>
</evidence>